<protein>
    <recommendedName>
        <fullName evidence="3">Carboxypeptidase family protein</fullName>
    </recommendedName>
</protein>
<dbReference type="InterPro" id="IPR013784">
    <property type="entry name" value="Carb-bd-like_fold"/>
</dbReference>
<keyword evidence="2" id="KW-1185">Reference proteome</keyword>
<accession>A0A561PTB2</accession>
<dbReference type="RefSeq" id="WP_145668554.1">
    <property type="nucleotide sequence ID" value="NZ_VIWO01000003.1"/>
</dbReference>
<dbReference type="GO" id="GO:0030246">
    <property type="term" value="F:carbohydrate binding"/>
    <property type="evidence" value="ECO:0007669"/>
    <property type="project" value="InterPro"/>
</dbReference>
<dbReference type="PROSITE" id="PS51257">
    <property type="entry name" value="PROKAR_LIPOPROTEIN"/>
    <property type="match status" value="1"/>
</dbReference>
<dbReference type="Gene3D" id="2.60.40.1120">
    <property type="entry name" value="Carboxypeptidase-like, regulatory domain"/>
    <property type="match status" value="1"/>
</dbReference>
<sequence length="280" mass="31009">MNNYYSKTAGLLCLTALLWLGACKKPGNDTLDNSGSEQLAYRAAGIVKNADGSPVSGAKVRAVNPVLLDASADVFTDAKGAYMTPKLDLGGWNLYAWKEQEYEGYTFHLRVAPEDDDYNAFSIDKAGKTKHFKLRLTGRIKDIPRSENQPDQGYYGGTLQFVNLGLEAFKKMPVSTPVRIILTPIPGSRLLDGSTPQVVEKTFTIEDGEDNYWITDIPQCKYIITARSGNKVIRLTDHRDINGEEPYKNSLNWMFKPAPTASYAGGLKGNSDTPFYMDLE</sequence>
<organism evidence="1 2">
    <name type="scientific">Chitinophaga polysaccharea</name>
    <dbReference type="NCBI Taxonomy" id="1293035"/>
    <lineage>
        <taxon>Bacteria</taxon>
        <taxon>Pseudomonadati</taxon>
        <taxon>Bacteroidota</taxon>
        <taxon>Chitinophagia</taxon>
        <taxon>Chitinophagales</taxon>
        <taxon>Chitinophagaceae</taxon>
        <taxon>Chitinophaga</taxon>
    </lineage>
</organism>
<dbReference type="OrthoDB" id="939978at2"/>
<dbReference type="SUPFAM" id="SSF49452">
    <property type="entry name" value="Starch-binding domain-like"/>
    <property type="match status" value="1"/>
</dbReference>
<dbReference type="EMBL" id="VIWO01000003">
    <property type="protein sequence ID" value="TWF41333.1"/>
    <property type="molecule type" value="Genomic_DNA"/>
</dbReference>
<reference evidence="1 2" key="1">
    <citation type="submission" date="2019-06" db="EMBL/GenBank/DDBJ databases">
        <title>Sorghum-associated microbial communities from plants grown in Nebraska, USA.</title>
        <authorList>
            <person name="Schachtman D."/>
        </authorList>
    </citation>
    <scope>NUCLEOTIDE SEQUENCE [LARGE SCALE GENOMIC DNA]</scope>
    <source>
        <strain evidence="1 2">1209</strain>
    </source>
</reference>
<comment type="caution">
    <text evidence="1">The sequence shown here is derived from an EMBL/GenBank/DDBJ whole genome shotgun (WGS) entry which is preliminary data.</text>
</comment>
<name>A0A561PTB2_9BACT</name>
<dbReference type="AlphaFoldDB" id="A0A561PTB2"/>
<gene>
    <name evidence="1" type="ORF">FHW36_103137</name>
</gene>
<evidence type="ECO:0000313" key="2">
    <source>
        <dbReference type="Proteomes" id="UP000320811"/>
    </source>
</evidence>
<proteinExistence type="predicted"/>
<dbReference type="Proteomes" id="UP000320811">
    <property type="component" value="Unassembled WGS sequence"/>
</dbReference>
<evidence type="ECO:0008006" key="3">
    <source>
        <dbReference type="Google" id="ProtNLM"/>
    </source>
</evidence>
<evidence type="ECO:0000313" key="1">
    <source>
        <dbReference type="EMBL" id="TWF41333.1"/>
    </source>
</evidence>